<accession>A0A382Z4M5</accession>
<gene>
    <name evidence="1" type="ORF">METZ01_LOCUS443311</name>
</gene>
<sequence length="39" mass="4403">MGNPYTDIAIDKSGRIAIDWGVYGIPETFIVNSERVIKY</sequence>
<dbReference type="Gene3D" id="3.40.30.10">
    <property type="entry name" value="Glutaredoxin"/>
    <property type="match status" value="1"/>
</dbReference>
<dbReference type="InterPro" id="IPR036249">
    <property type="entry name" value="Thioredoxin-like_sf"/>
</dbReference>
<reference evidence="1" key="1">
    <citation type="submission" date="2018-05" db="EMBL/GenBank/DDBJ databases">
        <authorList>
            <person name="Lanie J.A."/>
            <person name="Ng W.-L."/>
            <person name="Kazmierczak K.M."/>
            <person name="Andrzejewski T.M."/>
            <person name="Davidsen T.M."/>
            <person name="Wayne K.J."/>
            <person name="Tettelin H."/>
            <person name="Glass J.I."/>
            <person name="Rusch D."/>
            <person name="Podicherti R."/>
            <person name="Tsui H.-C.T."/>
            <person name="Winkler M.E."/>
        </authorList>
    </citation>
    <scope>NUCLEOTIDE SEQUENCE</scope>
</reference>
<dbReference type="EMBL" id="UINC01180988">
    <property type="protein sequence ID" value="SVD90457.1"/>
    <property type="molecule type" value="Genomic_DNA"/>
</dbReference>
<feature type="non-terminal residue" evidence="1">
    <location>
        <position position="39"/>
    </location>
</feature>
<dbReference type="SUPFAM" id="SSF52833">
    <property type="entry name" value="Thioredoxin-like"/>
    <property type="match status" value="1"/>
</dbReference>
<organism evidence="1">
    <name type="scientific">marine metagenome</name>
    <dbReference type="NCBI Taxonomy" id="408172"/>
    <lineage>
        <taxon>unclassified sequences</taxon>
        <taxon>metagenomes</taxon>
        <taxon>ecological metagenomes</taxon>
    </lineage>
</organism>
<dbReference type="AlphaFoldDB" id="A0A382Z4M5"/>
<evidence type="ECO:0000313" key="1">
    <source>
        <dbReference type="EMBL" id="SVD90457.1"/>
    </source>
</evidence>
<proteinExistence type="predicted"/>
<protein>
    <submittedName>
        <fullName evidence="1">Uncharacterized protein</fullName>
    </submittedName>
</protein>
<name>A0A382Z4M5_9ZZZZ</name>